<reference evidence="1" key="1">
    <citation type="submission" date="2019-12" db="EMBL/GenBank/DDBJ databases">
        <title>Whole-genome sequence of Halomicrobium mukohataei pws1.</title>
        <authorList>
            <person name="Verma D.K."/>
            <person name="Gopal K."/>
            <person name="Prasad E.S."/>
        </authorList>
    </citation>
    <scope>NUCLEOTIDE SEQUENCE</scope>
    <source>
        <strain evidence="1">Pws1</strain>
    </source>
</reference>
<accession>A0A847UB91</accession>
<gene>
    <name evidence="1" type="ORF">GOC74_00950</name>
</gene>
<dbReference type="Proteomes" id="UP000608662">
    <property type="component" value="Unassembled WGS sequence"/>
</dbReference>
<dbReference type="InterPro" id="IPR055951">
    <property type="entry name" value="DUF7529"/>
</dbReference>
<sequence>MSDPAKRASNPFDRVVGPWERVIDDMHATAERYREADQTVIECHPGDVATLTGEPLTAAEMTGDVDPGRRTGLDAVLPGEEFEAVRTVLRARDPDRVEVFRATGNGLVFLLLSLWSGDSVVMLPLYYDRQEADTLRTIASDGGFPVHVRPLVDDERVSVTIDDPEPCFP</sequence>
<dbReference type="OrthoDB" id="325206at2157"/>
<protein>
    <submittedName>
        <fullName evidence="1">Uncharacterized protein</fullName>
    </submittedName>
</protein>
<comment type="caution">
    <text evidence="1">The sequence shown here is derived from an EMBL/GenBank/DDBJ whole genome shotgun (WGS) entry which is preliminary data.</text>
</comment>
<dbReference type="AlphaFoldDB" id="A0A847UB91"/>
<evidence type="ECO:0000313" key="2">
    <source>
        <dbReference type="Proteomes" id="UP000608662"/>
    </source>
</evidence>
<dbReference type="EMBL" id="WOYG01000001">
    <property type="protein sequence ID" value="NLV08504.1"/>
    <property type="molecule type" value="Genomic_DNA"/>
</dbReference>
<dbReference type="Pfam" id="PF24373">
    <property type="entry name" value="DUF7529"/>
    <property type="match status" value="1"/>
</dbReference>
<name>A0A847UB91_9EURY</name>
<organism evidence="1 2">
    <name type="scientific">Halomicrobium mukohataei</name>
    <dbReference type="NCBI Taxonomy" id="57705"/>
    <lineage>
        <taxon>Archaea</taxon>
        <taxon>Methanobacteriati</taxon>
        <taxon>Methanobacteriota</taxon>
        <taxon>Stenosarchaea group</taxon>
        <taxon>Halobacteria</taxon>
        <taxon>Halobacteriales</taxon>
        <taxon>Haloarculaceae</taxon>
        <taxon>Halomicrobium</taxon>
    </lineage>
</organism>
<dbReference type="RefSeq" id="WP_170092528.1">
    <property type="nucleotide sequence ID" value="NZ_WOYG01000001.1"/>
</dbReference>
<proteinExistence type="predicted"/>
<evidence type="ECO:0000313" key="1">
    <source>
        <dbReference type="EMBL" id="NLV08504.1"/>
    </source>
</evidence>